<sequence>MWWGWDFQPPPAGLHYGGMTVEECRKMIQKSLQTPKVKFLKEQLEKSGCPIGSNFIRAVRCVRRCSGAYSPGNGIVICSNFLRFQDEVTQTVIHELIHAYDDCRAANLNWRNCAHQACAEIRASHLSGDCHYIREFLRGFAKFRGHEPDCVRRRATKSVRANPRCSEAMTKLAMQGVWDTCYNDTKPFDRAL</sequence>
<evidence type="ECO:0000256" key="1">
    <source>
        <dbReference type="ARBA" id="ARBA00009915"/>
    </source>
</evidence>
<evidence type="ECO:0000256" key="3">
    <source>
        <dbReference type="ARBA" id="ARBA00022723"/>
    </source>
</evidence>
<dbReference type="GO" id="GO:0004222">
    <property type="term" value="F:metalloendopeptidase activity"/>
    <property type="evidence" value="ECO:0007669"/>
    <property type="project" value="InterPro"/>
</dbReference>
<dbReference type="GO" id="GO:0005739">
    <property type="term" value="C:mitochondrion"/>
    <property type="evidence" value="ECO:0007669"/>
    <property type="project" value="GOC"/>
</dbReference>
<dbReference type="EMBL" id="WHWC01000004">
    <property type="protein sequence ID" value="KAG8383376.1"/>
    <property type="molecule type" value="Genomic_DNA"/>
</dbReference>
<evidence type="ECO:0000256" key="5">
    <source>
        <dbReference type="ARBA" id="ARBA00023049"/>
    </source>
</evidence>
<dbReference type="GO" id="GO:0046872">
    <property type="term" value="F:metal ion binding"/>
    <property type="evidence" value="ECO:0007669"/>
    <property type="project" value="UniProtKB-KW"/>
</dbReference>
<dbReference type="InterPro" id="IPR019165">
    <property type="entry name" value="Peptidase_M76_ATP23"/>
</dbReference>
<accession>A0AAV6XK58</accession>
<reference evidence="7" key="1">
    <citation type="submission" date="2019-10" db="EMBL/GenBank/DDBJ databases">
        <authorList>
            <person name="Zhang R."/>
            <person name="Pan Y."/>
            <person name="Wang J."/>
            <person name="Ma R."/>
            <person name="Yu S."/>
        </authorList>
    </citation>
    <scope>NUCLEOTIDE SEQUENCE</scope>
    <source>
        <strain evidence="7">LA-IB0</strain>
        <tissue evidence="7">Leaf</tissue>
    </source>
</reference>
<gene>
    <name evidence="7" type="ORF">BUALT_Bualt04G0006100</name>
</gene>
<evidence type="ECO:0000313" key="8">
    <source>
        <dbReference type="Proteomes" id="UP000826271"/>
    </source>
</evidence>
<name>A0AAV6XK58_9LAMI</name>
<dbReference type="PANTHER" id="PTHR21711:SF0">
    <property type="entry name" value="MITOCHONDRIAL INNER MEMBRANE PROTEASE ATP23 HOMOLOG"/>
    <property type="match status" value="1"/>
</dbReference>
<keyword evidence="2 6" id="KW-0645">Protease</keyword>
<evidence type="ECO:0000313" key="7">
    <source>
        <dbReference type="EMBL" id="KAG8383376.1"/>
    </source>
</evidence>
<dbReference type="GO" id="GO:0034982">
    <property type="term" value="P:mitochondrial protein processing"/>
    <property type="evidence" value="ECO:0007669"/>
    <property type="project" value="TreeGrafter"/>
</dbReference>
<comment type="caution">
    <text evidence="7">The sequence shown here is derived from an EMBL/GenBank/DDBJ whole genome shotgun (WGS) entry which is preliminary data.</text>
</comment>
<dbReference type="Proteomes" id="UP000826271">
    <property type="component" value="Unassembled WGS sequence"/>
</dbReference>
<evidence type="ECO:0000256" key="6">
    <source>
        <dbReference type="RuleBase" id="RU364057"/>
    </source>
</evidence>
<proteinExistence type="inferred from homology"/>
<dbReference type="AlphaFoldDB" id="A0AAV6XK58"/>
<dbReference type="PANTHER" id="PTHR21711">
    <property type="entry name" value="MITOCHONDRIAL INNER MEMBRANE PROTEASE"/>
    <property type="match status" value="1"/>
</dbReference>
<keyword evidence="4 6" id="KW-0378">Hydrolase</keyword>
<keyword evidence="3 6" id="KW-0479">Metal-binding</keyword>
<comment type="similarity">
    <text evidence="1 6">Belongs to the peptidase M76 family.</text>
</comment>
<protein>
    <recommendedName>
        <fullName evidence="6">Mitochondrial inner membrane protease ATP23</fullName>
        <ecNumber evidence="6">3.4.24.-</ecNumber>
    </recommendedName>
</protein>
<evidence type="ECO:0000256" key="4">
    <source>
        <dbReference type="ARBA" id="ARBA00022801"/>
    </source>
</evidence>
<keyword evidence="8" id="KW-1185">Reference proteome</keyword>
<dbReference type="EC" id="3.4.24.-" evidence="6"/>
<dbReference type="Pfam" id="PF09768">
    <property type="entry name" value="Peptidase_M76"/>
    <property type="match status" value="1"/>
</dbReference>
<organism evidence="7 8">
    <name type="scientific">Buddleja alternifolia</name>
    <dbReference type="NCBI Taxonomy" id="168488"/>
    <lineage>
        <taxon>Eukaryota</taxon>
        <taxon>Viridiplantae</taxon>
        <taxon>Streptophyta</taxon>
        <taxon>Embryophyta</taxon>
        <taxon>Tracheophyta</taxon>
        <taxon>Spermatophyta</taxon>
        <taxon>Magnoliopsida</taxon>
        <taxon>eudicotyledons</taxon>
        <taxon>Gunneridae</taxon>
        <taxon>Pentapetalae</taxon>
        <taxon>asterids</taxon>
        <taxon>lamiids</taxon>
        <taxon>Lamiales</taxon>
        <taxon>Scrophulariaceae</taxon>
        <taxon>Buddlejeae</taxon>
        <taxon>Buddleja</taxon>
    </lineage>
</organism>
<keyword evidence="5 6" id="KW-0482">Metalloprotease</keyword>
<evidence type="ECO:0000256" key="2">
    <source>
        <dbReference type="ARBA" id="ARBA00022670"/>
    </source>
</evidence>
<dbReference type="GO" id="GO:0033615">
    <property type="term" value="P:mitochondrial proton-transporting ATP synthase complex assembly"/>
    <property type="evidence" value="ECO:0007669"/>
    <property type="project" value="TreeGrafter"/>
</dbReference>